<evidence type="ECO:0000256" key="5">
    <source>
        <dbReference type="ARBA" id="ARBA00022842"/>
    </source>
</evidence>
<keyword evidence="1 9" id="KW-0808">Transferase</keyword>
<dbReference type="AlphaFoldDB" id="A0A3B0TWB1"/>
<dbReference type="Gene3D" id="1.20.120.1510">
    <property type="match status" value="1"/>
</dbReference>
<evidence type="ECO:0000256" key="3">
    <source>
        <dbReference type="ARBA" id="ARBA00022741"/>
    </source>
</evidence>
<evidence type="ECO:0000256" key="6">
    <source>
        <dbReference type="ARBA" id="ARBA00023268"/>
    </source>
</evidence>
<gene>
    <name evidence="9" type="ORF">MNBD_ALPHA11-2043</name>
</gene>
<dbReference type="EC" id="2.7.7.42" evidence="9"/>
<dbReference type="GO" id="GO:0005524">
    <property type="term" value="F:ATP binding"/>
    <property type="evidence" value="ECO:0007669"/>
    <property type="project" value="UniProtKB-KW"/>
</dbReference>
<organism evidence="9">
    <name type="scientific">hydrothermal vent metagenome</name>
    <dbReference type="NCBI Taxonomy" id="652676"/>
    <lineage>
        <taxon>unclassified sequences</taxon>
        <taxon>metagenomes</taxon>
        <taxon>ecological metagenomes</taxon>
    </lineage>
</organism>
<dbReference type="GO" id="GO:0008882">
    <property type="term" value="F:[glutamate-ammonia-ligase] adenylyltransferase activity"/>
    <property type="evidence" value="ECO:0007669"/>
    <property type="project" value="UniProtKB-EC"/>
</dbReference>
<dbReference type="NCBIfam" id="NF010706">
    <property type="entry name" value="PRK14108.1"/>
    <property type="match status" value="1"/>
</dbReference>
<dbReference type="InterPro" id="IPR013546">
    <property type="entry name" value="PII_UdlTrfase/GS_AdlTrfase"/>
</dbReference>
<keyword evidence="6" id="KW-0511">Multifunctional enzyme</keyword>
<dbReference type="Gene3D" id="1.20.120.330">
    <property type="entry name" value="Nucleotidyltransferases domain 2"/>
    <property type="match status" value="2"/>
</dbReference>
<evidence type="ECO:0000256" key="2">
    <source>
        <dbReference type="ARBA" id="ARBA00022695"/>
    </source>
</evidence>
<dbReference type="Pfam" id="PF03710">
    <property type="entry name" value="GlnE"/>
    <property type="match status" value="2"/>
</dbReference>
<accession>A0A3B0TWB1</accession>
<dbReference type="PANTHER" id="PTHR30621">
    <property type="entry name" value="GLUTAMINE SYNTHETASE ADENYLYLTRANSFERASE"/>
    <property type="match status" value="1"/>
</dbReference>
<reference evidence="9" key="1">
    <citation type="submission" date="2018-06" db="EMBL/GenBank/DDBJ databases">
        <authorList>
            <person name="Zhirakovskaya E."/>
        </authorList>
    </citation>
    <scope>NUCLEOTIDE SEQUENCE</scope>
</reference>
<dbReference type="CDD" id="cd05401">
    <property type="entry name" value="NT_GlnE_GlnD_like"/>
    <property type="match status" value="2"/>
</dbReference>
<keyword evidence="5" id="KW-0460">Magnesium</keyword>
<keyword evidence="3" id="KW-0547">Nucleotide-binding</keyword>
<name>A0A3B0TWB1_9ZZZZ</name>
<protein>
    <submittedName>
        <fullName evidence="9">Glutamate-ammonia-ligase adenylyltransferase</fullName>
        <ecNumber evidence="9">2.7.7.42</ecNumber>
    </submittedName>
</protein>
<dbReference type="NCBIfam" id="NF008292">
    <property type="entry name" value="PRK11072.1"/>
    <property type="match status" value="1"/>
</dbReference>
<keyword evidence="4" id="KW-0067">ATP-binding</keyword>
<dbReference type="InterPro" id="IPR005190">
    <property type="entry name" value="GlnE_rpt_dom"/>
</dbReference>
<dbReference type="GO" id="GO:0005829">
    <property type="term" value="C:cytosol"/>
    <property type="evidence" value="ECO:0007669"/>
    <property type="project" value="TreeGrafter"/>
</dbReference>
<feature type="domain" description="PII-uridylyltransferase/Glutamine-synthetase adenylyltransferase" evidence="8">
    <location>
        <begin position="316"/>
        <end position="434"/>
    </location>
</feature>
<dbReference type="Gene3D" id="3.30.460.10">
    <property type="entry name" value="Beta Polymerase, domain 2"/>
    <property type="match status" value="2"/>
</dbReference>
<evidence type="ECO:0000259" key="8">
    <source>
        <dbReference type="Pfam" id="PF08335"/>
    </source>
</evidence>
<dbReference type="PANTHER" id="PTHR30621:SF0">
    <property type="entry name" value="BIFUNCTIONAL GLUTAMINE SYNTHETASE ADENYLYLTRANSFERASE_ADENYLYL-REMOVING ENZYME"/>
    <property type="match status" value="1"/>
</dbReference>
<dbReference type="SUPFAM" id="SSF81593">
    <property type="entry name" value="Nucleotidyltransferase substrate binding subunit/domain"/>
    <property type="match status" value="2"/>
</dbReference>
<feature type="domain" description="Glutamate-ammonia ligase adenylyltransferase repeated" evidence="7">
    <location>
        <begin position="39"/>
        <end position="283"/>
    </location>
</feature>
<dbReference type="InterPro" id="IPR023057">
    <property type="entry name" value="GlnE"/>
</dbReference>
<dbReference type="InterPro" id="IPR043519">
    <property type="entry name" value="NT_sf"/>
</dbReference>
<dbReference type="GO" id="GO:0016874">
    <property type="term" value="F:ligase activity"/>
    <property type="evidence" value="ECO:0007669"/>
    <property type="project" value="UniProtKB-KW"/>
</dbReference>
<feature type="domain" description="Glutamate-ammonia ligase adenylyltransferase repeated" evidence="7">
    <location>
        <begin position="558"/>
        <end position="799"/>
    </location>
</feature>
<evidence type="ECO:0000313" key="9">
    <source>
        <dbReference type="EMBL" id="VAW22298.1"/>
    </source>
</evidence>
<proteinExistence type="predicted"/>
<dbReference type="Pfam" id="PF08335">
    <property type="entry name" value="GlnD_UR_UTase"/>
    <property type="match status" value="1"/>
</dbReference>
<keyword evidence="9" id="KW-0436">Ligase</keyword>
<dbReference type="GO" id="GO:0000820">
    <property type="term" value="P:regulation of glutamine family amino acid metabolic process"/>
    <property type="evidence" value="ECO:0007669"/>
    <property type="project" value="TreeGrafter"/>
</dbReference>
<evidence type="ECO:0000259" key="7">
    <source>
        <dbReference type="Pfam" id="PF03710"/>
    </source>
</evidence>
<evidence type="ECO:0000256" key="4">
    <source>
        <dbReference type="ARBA" id="ARBA00022840"/>
    </source>
</evidence>
<dbReference type="SUPFAM" id="SSF81301">
    <property type="entry name" value="Nucleotidyltransferase"/>
    <property type="match status" value="2"/>
</dbReference>
<evidence type="ECO:0000256" key="1">
    <source>
        <dbReference type="ARBA" id="ARBA00022679"/>
    </source>
</evidence>
<sequence length="959" mass="107069">MMDQLIPLPPLPANDAYGMWLDALEKDQNQTIHKALPLLQPLFCASPYLFDLAKKNTGFLLELLQQSPEKSLNAILKSLEKLPGATIEEDYISKHLRLAKAKVALLCAIAETGQVWSSKTSSAALSDFADTSLQAALQFCVDEALRSGKISASDQEFSAKNSGICILALGKHGGRELNYSSDIDVVAFFDPCKQTLCPPQNASRTYSKIIQKTAALMQDRTGYGYVFRTDLRLRPDPGSTPVALSVDAALTYYESRGQNWERAAWIKARPVAGDMEVAKRFLNDLSPFIWRKHLDFAAIADIQAMKRQINMAQNVGEERLGGHNVKLGRGGIREIEFFAQTQQLIAGGREPELRVLPTGKALEKLAQNNWIEEKTARQMIDAYWFLRAVENRLQMLNDEQTHTLPVDKIGLNLISSMMGYKNLEKFEKAYREILGIVTSNYIRLFAGKDQLSSHSGSLVFTGSDNDPATLETLSALGFSDPVTASATIKKWHYGSYAATRAAVSRAHLTELLPQLLQNIASSGSADLALARFDDFLSRLPTGVQLFAMLRAHNQLCQLLVAFMASAPRMADAVIQRAHVLDGMIDPARTAEIIDPQILMQKVEGFLAEATGFEDVIERARIIGQEQKFLISAGLISGTISPELAGIQFSMLAKTLLDRLFERVRALFEQRHGTIEGAKIALLAFGRLGSSQMNVASDLDVILLYEVPDEIENSNGKKPLDKALYFTRLTQRMISAISSQTAEGVLYEVDMRLRPSGNAGPLATSRKSFVSYQHEKAWTWEHLALTRSRIIYGDGDFGDKIELDIRDIFARQTDREQLLKDVVEMRQRLTNERPSRHAFDLKLMENGLMDIEFIAQSAVLLYPDLLVKNRTNIQSILQIIADKNLLKDADILAQDYELMCAIVQIIAACLSRPFADESWNEAFKELLARLTNFPDFARLKNHMGNIRNRVKSANQLWFAL</sequence>
<dbReference type="EMBL" id="UOEQ01000408">
    <property type="protein sequence ID" value="VAW22298.1"/>
    <property type="molecule type" value="Genomic_DNA"/>
</dbReference>
<keyword evidence="2 9" id="KW-0548">Nucleotidyltransferase</keyword>